<reference evidence="2" key="1">
    <citation type="submission" date="2021-06" db="EMBL/GenBank/DDBJ databases">
        <authorList>
            <person name="Kallberg Y."/>
            <person name="Tangrot J."/>
            <person name="Rosling A."/>
        </authorList>
    </citation>
    <scope>NUCLEOTIDE SEQUENCE</scope>
    <source>
        <strain evidence="2">BR232B</strain>
    </source>
</reference>
<dbReference type="AlphaFoldDB" id="A0A9N9GPF8"/>
<name>A0A9N9GPF8_9GLOM</name>
<sequence>PAEQSSVNLLNNASDASKDGGLGYPRTLQDFSVDRVVDGRPYQLGTNSQHALSLNDRPSSTMWRELMNCANKQLSFVEVSCTIDNIYGYAERTFGRHLEANAREEMVGILTEDITEPSSIVNDEMSNITRPRKETTPEQERQQNISLDSDKKITRIMTRRTTLDDNNHNYEAETETEYDYSTDQRLGIDRSSVGDYYQRQRTVLYSLDQSPFLRKT</sequence>
<comment type="caution">
    <text evidence="2">The sequence shown here is derived from an EMBL/GenBank/DDBJ whole genome shotgun (WGS) entry which is preliminary data.</text>
</comment>
<evidence type="ECO:0000313" key="2">
    <source>
        <dbReference type="EMBL" id="CAG8623782.1"/>
    </source>
</evidence>
<accession>A0A9N9GPF8</accession>
<feature type="non-terminal residue" evidence="2">
    <location>
        <position position="216"/>
    </location>
</feature>
<evidence type="ECO:0000256" key="1">
    <source>
        <dbReference type="SAM" id="MobiDB-lite"/>
    </source>
</evidence>
<evidence type="ECO:0000313" key="3">
    <source>
        <dbReference type="Proteomes" id="UP000789739"/>
    </source>
</evidence>
<protein>
    <submittedName>
        <fullName evidence="2">9694_t:CDS:1</fullName>
    </submittedName>
</protein>
<dbReference type="Proteomes" id="UP000789739">
    <property type="component" value="Unassembled WGS sequence"/>
</dbReference>
<feature type="compositionally biased region" description="Basic and acidic residues" evidence="1">
    <location>
        <begin position="131"/>
        <end position="141"/>
    </location>
</feature>
<proteinExistence type="predicted"/>
<keyword evidence="3" id="KW-1185">Reference proteome</keyword>
<organism evidence="2 3">
    <name type="scientific">Paraglomus brasilianum</name>
    <dbReference type="NCBI Taxonomy" id="144538"/>
    <lineage>
        <taxon>Eukaryota</taxon>
        <taxon>Fungi</taxon>
        <taxon>Fungi incertae sedis</taxon>
        <taxon>Mucoromycota</taxon>
        <taxon>Glomeromycotina</taxon>
        <taxon>Glomeromycetes</taxon>
        <taxon>Paraglomerales</taxon>
        <taxon>Paraglomeraceae</taxon>
        <taxon>Paraglomus</taxon>
    </lineage>
</organism>
<feature type="compositionally biased region" description="Polar residues" evidence="1">
    <location>
        <begin position="1"/>
        <end position="15"/>
    </location>
</feature>
<dbReference type="EMBL" id="CAJVPI010001708">
    <property type="protein sequence ID" value="CAG8623782.1"/>
    <property type="molecule type" value="Genomic_DNA"/>
</dbReference>
<feature type="region of interest" description="Disordered" evidence="1">
    <location>
        <begin position="130"/>
        <end position="149"/>
    </location>
</feature>
<feature type="region of interest" description="Disordered" evidence="1">
    <location>
        <begin position="1"/>
        <end position="21"/>
    </location>
</feature>
<gene>
    <name evidence="2" type="ORF">PBRASI_LOCUS8860</name>
</gene>